<feature type="domain" description="VTT" evidence="7">
    <location>
        <begin position="72"/>
        <end position="189"/>
    </location>
</feature>
<sequence length="204" mass="22827">MSKLSLEKKRKLIQILTIVGLVLTVTGSVFIASSPYFKEGGGFGELLKSMGIFGPLLFLLLQISQTIYPIIPGGLHNVIGDVIYGHFGGFLLNCTGMVIGSCINFFLGKRFGSSFIKAFLSDKQYDHYIAKMNDGPGFRRLLKIGFVAPIFPDDIFCMITGMSNITFKEFVKIVLLYRPASLFFFTFLSSEIIQWLFRTFLQKG</sequence>
<dbReference type="Pfam" id="PF09335">
    <property type="entry name" value="VTT_dom"/>
    <property type="match status" value="1"/>
</dbReference>
<dbReference type="InterPro" id="IPR032816">
    <property type="entry name" value="VTT_dom"/>
</dbReference>
<evidence type="ECO:0000259" key="7">
    <source>
        <dbReference type="Pfam" id="PF09335"/>
    </source>
</evidence>
<feature type="transmembrane region" description="Helical" evidence="6">
    <location>
        <begin position="182"/>
        <end position="201"/>
    </location>
</feature>
<keyword evidence="2 6" id="KW-1003">Cell membrane</keyword>
<dbReference type="EMBL" id="JABZFV010000072">
    <property type="protein sequence ID" value="MBF0934821.1"/>
    <property type="molecule type" value="Genomic_DNA"/>
</dbReference>
<accession>A0A929QT22</accession>
<evidence type="ECO:0000313" key="8">
    <source>
        <dbReference type="EMBL" id="MBF0934821.1"/>
    </source>
</evidence>
<dbReference type="AlphaFoldDB" id="A0A929QT22"/>
<gene>
    <name evidence="8" type="ORF">HXK00_04140</name>
</gene>
<protein>
    <recommendedName>
        <fullName evidence="6">TVP38/TMEM64 family membrane protein</fullName>
    </recommendedName>
</protein>
<dbReference type="InterPro" id="IPR015414">
    <property type="entry name" value="TMEM64"/>
</dbReference>
<comment type="subcellular location">
    <subcellularLocation>
        <location evidence="1 6">Cell membrane</location>
        <topology evidence="1 6">Multi-pass membrane protein</topology>
    </subcellularLocation>
</comment>
<evidence type="ECO:0000313" key="9">
    <source>
        <dbReference type="Proteomes" id="UP000757900"/>
    </source>
</evidence>
<name>A0A929QT22_ABIDE</name>
<dbReference type="Proteomes" id="UP000757900">
    <property type="component" value="Unassembled WGS sequence"/>
</dbReference>
<evidence type="ECO:0000256" key="4">
    <source>
        <dbReference type="ARBA" id="ARBA00022989"/>
    </source>
</evidence>
<dbReference type="PANTHER" id="PTHR12677:SF49">
    <property type="entry name" value="TVP38_TMEM64 FAMILY MEMBRANE PROTEIN"/>
    <property type="match status" value="1"/>
</dbReference>
<feature type="transmembrane region" description="Helical" evidence="6">
    <location>
        <begin position="12"/>
        <end position="32"/>
    </location>
</feature>
<organism evidence="8 9">
    <name type="scientific">Abiotrophia defectiva</name>
    <name type="common">Streptococcus defectivus</name>
    <dbReference type="NCBI Taxonomy" id="46125"/>
    <lineage>
        <taxon>Bacteria</taxon>
        <taxon>Bacillati</taxon>
        <taxon>Bacillota</taxon>
        <taxon>Bacilli</taxon>
        <taxon>Lactobacillales</taxon>
        <taxon>Aerococcaceae</taxon>
        <taxon>Abiotrophia</taxon>
    </lineage>
</organism>
<feature type="transmembrane region" description="Helical" evidence="6">
    <location>
        <begin position="83"/>
        <end position="107"/>
    </location>
</feature>
<keyword evidence="3 6" id="KW-0812">Transmembrane</keyword>
<keyword evidence="4 6" id="KW-1133">Transmembrane helix</keyword>
<evidence type="ECO:0000256" key="6">
    <source>
        <dbReference type="RuleBase" id="RU366058"/>
    </source>
</evidence>
<dbReference type="GO" id="GO:0005886">
    <property type="term" value="C:plasma membrane"/>
    <property type="evidence" value="ECO:0007669"/>
    <property type="project" value="UniProtKB-SubCell"/>
</dbReference>
<evidence type="ECO:0000256" key="3">
    <source>
        <dbReference type="ARBA" id="ARBA00022692"/>
    </source>
</evidence>
<proteinExistence type="inferred from homology"/>
<comment type="caution">
    <text evidence="8">The sequence shown here is derived from an EMBL/GenBank/DDBJ whole genome shotgun (WGS) entry which is preliminary data.</text>
</comment>
<feature type="transmembrane region" description="Helical" evidence="6">
    <location>
        <begin position="52"/>
        <end position="71"/>
    </location>
</feature>
<dbReference type="PANTHER" id="PTHR12677">
    <property type="entry name" value="GOLGI APPARATUS MEMBRANE PROTEIN TVP38-RELATED"/>
    <property type="match status" value="1"/>
</dbReference>
<keyword evidence="5 6" id="KW-0472">Membrane</keyword>
<comment type="caution">
    <text evidence="6">Lacks conserved residue(s) required for the propagation of feature annotation.</text>
</comment>
<evidence type="ECO:0000256" key="5">
    <source>
        <dbReference type="ARBA" id="ARBA00023136"/>
    </source>
</evidence>
<evidence type="ECO:0000256" key="2">
    <source>
        <dbReference type="ARBA" id="ARBA00022475"/>
    </source>
</evidence>
<evidence type="ECO:0000256" key="1">
    <source>
        <dbReference type="ARBA" id="ARBA00004651"/>
    </source>
</evidence>
<reference evidence="8" key="1">
    <citation type="submission" date="2020-04" db="EMBL/GenBank/DDBJ databases">
        <title>Deep metagenomics examines the oral microbiome during advanced dental caries in children, revealing novel taxa and co-occurrences with host molecules.</title>
        <authorList>
            <person name="Baker J.L."/>
            <person name="Morton J.T."/>
            <person name="Dinis M."/>
            <person name="Alvarez R."/>
            <person name="Tran N.C."/>
            <person name="Knight R."/>
            <person name="Edlund A."/>
        </authorList>
    </citation>
    <scope>NUCLEOTIDE SEQUENCE</scope>
    <source>
        <strain evidence="8">JCVI_23_bin.16</strain>
    </source>
</reference>
<comment type="similarity">
    <text evidence="6">Belongs to the TVP38/TMEM64 family.</text>
</comment>